<dbReference type="Proteomes" id="UP000679575">
    <property type="component" value="Chromosome"/>
</dbReference>
<dbReference type="RefSeq" id="WP_212594450.1">
    <property type="nucleotide sequence ID" value="NZ_CP073587.1"/>
</dbReference>
<dbReference type="InterPro" id="IPR002711">
    <property type="entry name" value="HNH"/>
</dbReference>
<dbReference type="InterPro" id="IPR003615">
    <property type="entry name" value="HNH_nuc"/>
</dbReference>
<protein>
    <submittedName>
        <fullName evidence="2">HNH endonuclease</fullName>
    </submittedName>
</protein>
<accession>A0ABX7YRK9</accession>
<dbReference type="Pfam" id="PF01844">
    <property type="entry name" value="HNH"/>
    <property type="match status" value="1"/>
</dbReference>
<keyword evidence="2" id="KW-0540">Nuclease</keyword>
<sequence>MQLTLQVTYRIGDSHRSRHYQSEESAKRGIYKWLLKNQQHADISASYFSAASGYQAFQDIEQLSDYAPKPSTNFYLSRAWQDLRYQVLNSREHRCALCHRSAAEHGIAVEVDHILPRSRYPDLALDINNLQILCYECNRGKRDK</sequence>
<name>A0ABX7YRK9_9GAMM</name>
<dbReference type="CDD" id="cd00085">
    <property type="entry name" value="HNHc"/>
    <property type="match status" value="1"/>
</dbReference>
<organism evidence="2 3">
    <name type="scientific">Shewanella yunxiaonensis</name>
    <dbReference type="NCBI Taxonomy" id="2829809"/>
    <lineage>
        <taxon>Bacteria</taxon>
        <taxon>Pseudomonadati</taxon>
        <taxon>Pseudomonadota</taxon>
        <taxon>Gammaproteobacteria</taxon>
        <taxon>Alteromonadales</taxon>
        <taxon>Shewanellaceae</taxon>
        <taxon>Shewanella</taxon>
    </lineage>
</organism>
<keyword evidence="2" id="KW-0378">Hydrolase</keyword>
<keyword evidence="2" id="KW-0255">Endonuclease</keyword>
<dbReference type="Gene3D" id="1.10.30.50">
    <property type="match status" value="1"/>
</dbReference>
<evidence type="ECO:0000313" key="3">
    <source>
        <dbReference type="Proteomes" id="UP000679575"/>
    </source>
</evidence>
<dbReference type="GO" id="GO:0004519">
    <property type="term" value="F:endonuclease activity"/>
    <property type="evidence" value="ECO:0007669"/>
    <property type="project" value="UniProtKB-KW"/>
</dbReference>
<proteinExistence type="predicted"/>
<dbReference type="EMBL" id="CP073587">
    <property type="protein sequence ID" value="QUN05418.1"/>
    <property type="molecule type" value="Genomic_DNA"/>
</dbReference>
<gene>
    <name evidence="2" type="ORF">KDN34_14660</name>
</gene>
<evidence type="ECO:0000259" key="1">
    <source>
        <dbReference type="SMART" id="SM00507"/>
    </source>
</evidence>
<evidence type="ECO:0000313" key="2">
    <source>
        <dbReference type="EMBL" id="QUN05418.1"/>
    </source>
</evidence>
<reference evidence="2 3" key="1">
    <citation type="submission" date="2021-04" db="EMBL/GenBank/DDBJ databases">
        <title>Novel species identification of genus Shewanella.</title>
        <authorList>
            <person name="Liu G."/>
        </authorList>
    </citation>
    <scope>NUCLEOTIDE SEQUENCE [LARGE SCALE GENOMIC DNA]</scope>
    <source>
        <strain evidence="2 3">FJAT-54481</strain>
    </source>
</reference>
<feature type="domain" description="HNH nuclease" evidence="1">
    <location>
        <begin position="83"/>
        <end position="139"/>
    </location>
</feature>
<dbReference type="SMART" id="SM00507">
    <property type="entry name" value="HNHc"/>
    <property type="match status" value="1"/>
</dbReference>
<keyword evidence="3" id="KW-1185">Reference proteome</keyword>